<accession>A0A9D3VVR1</accession>
<protein>
    <recommendedName>
        <fullName evidence="4">Mon2/Sec7/BIG1-like HUS domain-containing protein</fullName>
    </recommendedName>
</protein>
<evidence type="ECO:0000256" key="1">
    <source>
        <dbReference type="ARBA" id="ARBA00022658"/>
    </source>
</evidence>
<dbReference type="EMBL" id="JAIQCV010000005">
    <property type="protein sequence ID" value="KAH1096839.1"/>
    <property type="molecule type" value="Genomic_DNA"/>
</dbReference>
<organism evidence="5 6">
    <name type="scientific">Gossypium stocksii</name>
    <dbReference type="NCBI Taxonomy" id="47602"/>
    <lineage>
        <taxon>Eukaryota</taxon>
        <taxon>Viridiplantae</taxon>
        <taxon>Streptophyta</taxon>
        <taxon>Embryophyta</taxon>
        <taxon>Tracheophyta</taxon>
        <taxon>Spermatophyta</taxon>
        <taxon>Magnoliopsida</taxon>
        <taxon>eudicotyledons</taxon>
        <taxon>Gunneridae</taxon>
        <taxon>Pentapetalae</taxon>
        <taxon>rosids</taxon>
        <taxon>malvids</taxon>
        <taxon>Malvales</taxon>
        <taxon>Malvaceae</taxon>
        <taxon>Malvoideae</taxon>
        <taxon>Gossypium</taxon>
    </lineage>
</organism>
<proteinExistence type="predicted"/>
<keyword evidence="3" id="KW-1133">Transmembrane helix</keyword>
<dbReference type="PANTHER" id="PTHR10663:SF108">
    <property type="entry name" value="BREFELDIN A-INHIBITED GUANINE NUCLEOTIDE-EXCHANGE PROTEIN 1"/>
    <property type="match status" value="1"/>
</dbReference>
<feature type="domain" description="Mon2/Sec7/BIG1-like HUS" evidence="4">
    <location>
        <begin position="2"/>
        <end position="82"/>
    </location>
</feature>
<feature type="transmembrane region" description="Helical" evidence="3">
    <location>
        <begin position="20"/>
        <end position="38"/>
    </location>
</feature>
<dbReference type="InterPro" id="IPR032691">
    <property type="entry name" value="Mon2/Sec7/BIG1-like_HUS"/>
</dbReference>
<gene>
    <name evidence="5" type="ORF">J1N35_013760</name>
</gene>
<dbReference type="Pfam" id="PF12783">
    <property type="entry name" value="Sec7-like_HUS"/>
    <property type="match status" value="1"/>
</dbReference>
<dbReference type="AlphaFoldDB" id="A0A9D3VVR1"/>
<evidence type="ECO:0000256" key="3">
    <source>
        <dbReference type="SAM" id="Phobius"/>
    </source>
</evidence>
<dbReference type="Proteomes" id="UP000828251">
    <property type="component" value="Unassembled WGS sequence"/>
</dbReference>
<reference evidence="5 6" key="1">
    <citation type="journal article" date="2021" name="Plant Biotechnol. J.">
        <title>Multi-omics assisted identification of the key and species-specific regulatory components of drought-tolerant mechanisms in Gossypium stocksii.</title>
        <authorList>
            <person name="Yu D."/>
            <person name="Ke L."/>
            <person name="Zhang D."/>
            <person name="Wu Y."/>
            <person name="Sun Y."/>
            <person name="Mei J."/>
            <person name="Sun J."/>
            <person name="Sun Y."/>
        </authorList>
    </citation>
    <scope>NUCLEOTIDE SEQUENCE [LARGE SCALE GENOMIC DNA]</scope>
    <source>
        <strain evidence="6">cv. E1</strain>
        <tissue evidence="5">Leaf</tissue>
    </source>
</reference>
<dbReference type="PANTHER" id="PTHR10663">
    <property type="entry name" value="GUANYL-NUCLEOTIDE EXCHANGE FACTOR"/>
    <property type="match status" value="1"/>
</dbReference>
<evidence type="ECO:0000313" key="6">
    <source>
        <dbReference type="Proteomes" id="UP000828251"/>
    </source>
</evidence>
<evidence type="ECO:0000313" key="5">
    <source>
        <dbReference type="EMBL" id="KAH1096839.1"/>
    </source>
</evidence>
<keyword evidence="3" id="KW-0472">Membrane</keyword>
<keyword evidence="6" id="KW-1185">Reference proteome</keyword>
<feature type="region of interest" description="Disordered" evidence="2">
    <location>
        <begin position="142"/>
        <end position="161"/>
    </location>
</feature>
<dbReference type="OrthoDB" id="1744136at2759"/>
<dbReference type="GO" id="GO:0005802">
    <property type="term" value="C:trans-Golgi network"/>
    <property type="evidence" value="ECO:0007669"/>
    <property type="project" value="TreeGrafter"/>
</dbReference>
<sequence length="204" mass="22944">MSVFQLQCSIFMILLTKFRLGLKVEIGILFLMLILRVLENVLQPSFLQKMIVLNLLDKIGGDSQIIICIFVNYDCDMDSPNIFERVVNCQLKTSVGPPSGLTTTLSAVQDIFLRHESVQCLVSIIKSIGAWRDQQLKIGDSGLPRSFESDTSSERPSTSIVEDGVFPDSELHPEMNFELLDTATLEQHRASKIERQVSNFFMLG</sequence>
<keyword evidence="3" id="KW-0812">Transmembrane</keyword>
<dbReference type="GO" id="GO:0005085">
    <property type="term" value="F:guanyl-nucleotide exchange factor activity"/>
    <property type="evidence" value="ECO:0007669"/>
    <property type="project" value="UniProtKB-KW"/>
</dbReference>
<evidence type="ECO:0000259" key="4">
    <source>
        <dbReference type="Pfam" id="PF12783"/>
    </source>
</evidence>
<evidence type="ECO:0000256" key="2">
    <source>
        <dbReference type="SAM" id="MobiDB-lite"/>
    </source>
</evidence>
<comment type="caution">
    <text evidence="5">The sequence shown here is derived from an EMBL/GenBank/DDBJ whole genome shotgun (WGS) entry which is preliminary data.</text>
</comment>
<name>A0A9D3VVR1_9ROSI</name>
<keyword evidence="1" id="KW-0344">Guanine-nucleotide releasing factor</keyword>